<keyword evidence="2" id="KW-1185">Reference proteome</keyword>
<protein>
    <submittedName>
        <fullName evidence="1">Uncharacterized protein</fullName>
    </submittedName>
</protein>
<dbReference type="EMBL" id="BGZK01000710">
    <property type="protein sequence ID" value="GBP57169.1"/>
    <property type="molecule type" value="Genomic_DNA"/>
</dbReference>
<proteinExistence type="predicted"/>
<name>A0A4C1X473_EUMVA</name>
<sequence>MHDVCLVGVTNLSGMCALGSHRCSALVSRLSGKPSYSLLDSEYAAIRFSVQCCGCIHRPDLHYQFGRRHVRYNCATDRLGFCIFLATSGSARCRVAGSPLGAAAGGLVQQDGSSLAPARVPLDVTGYI</sequence>
<accession>A0A4C1X473</accession>
<gene>
    <name evidence="1" type="ORF">EVAR_37848_1</name>
</gene>
<comment type="caution">
    <text evidence="1">The sequence shown here is derived from an EMBL/GenBank/DDBJ whole genome shotgun (WGS) entry which is preliminary data.</text>
</comment>
<reference evidence="1 2" key="1">
    <citation type="journal article" date="2019" name="Commun. Biol.">
        <title>The bagworm genome reveals a unique fibroin gene that provides high tensile strength.</title>
        <authorList>
            <person name="Kono N."/>
            <person name="Nakamura H."/>
            <person name="Ohtoshi R."/>
            <person name="Tomita M."/>
            <person name="Numata K."/>
            <person name="Arakawa K."/>
        </authorList>
    </citation>
    <scope>NUCLEOTIDE SEQUENCE [LARGE SCALE GENOMIC DNA]</scope>
</reference>
<dbReference type="Proteomes" id="UP000299102">
    <property type="component" value="Unassembled WGS sequence"/>
</dbReference>
<organism evidence="1 2">
    <name type="scientific">Eumeta variegata</name>
    <name type="common">Bagworm moth</name>
    <name type="synonym">Eumeta japonica</name>
    <dbReference type="NCBI Taxonomy" id="151549"/>
    <lineage>
        <taxon>Eukaryota</taxon>
        <taxon>Metazoa</taxon>
        <taxon>Ecdysozoa</taxon>
        <taxon>Arthropoda</taxon>
        <taxon>Hexapoda</taxon>
        <taxon>Insecta</taxon>
        <taxon>Pterygota</taxon>
        <taxon>Neoptera</taxon>
        <taxon>Endopterygota</taxon>
        <taxon>Lepidoptera</taxon>
        <taxon>Glossata</taxon>
        <taxon>Ditrysia</taxon>
        <taxon>Tineoidea</taxon>
        <taxon>Psychidae</taxon>
        <taxon>Oiketicinae</taxon>
        <taxon>Eumeta</taxon>
    </lineage>
</organism>
<evidence type="ECO:0000313" key="2">
    <source>
        <dbReference type="Proteomes" id="UP000299102"/>
    </source>
</evidence>
<evidence type="ECO:0000313" key="1">
    <source>
        <dbReference type="EMBL" id="GBP57169.1"/>
    </source>
</evidence>
<dbReference type="AlphaFoldDB" id="A0A4C1X473"/>